<evidence type="ECO:0000259" key="3">
    <source>
        <dbReference type="PROSITE" id="PS50975"/>
    </source>
</evidence>
<dbReference type="Gene3D" id="3.30.1490.20">
    <property type="entry name" value="ATP-grasp fold, A domain"/>
    <property type="match status" value="1"/>
</dbReference>
<dbReference type="PANTHER" id="PTHR21621">
    <property type="entry name" value="RIBOSOMAL PROTEIN S6 MODIFICATION PROTEIN"/>
    <property type="match status" value="1"/>
</dbReference>
<dbReference type="Proteomes" id="UP001500236">
    <property type="component" value="Unassembled WGS sequence"/>
</dbReference>
<accession>A0ABP6M3D8</accession>
<feature type="domain" description="ATP-grasp" evidence="3">
    <location>
        <begin position="108"/>
        <end position="363"/>
    </location>
</feature>
<gene>
    <name evidence="4" type="ORF">GCM10010529_27430</name>
</gene>
<dbReference type="InterPro" id="IPR013815">
    <property type="entry name" value="ATP_grasp_subdomain_1"/>
</dbReference>
<dbReference type="Gene3D" id="3.30.470.20">
    <property type="entry name" value="ATP-grasp fold, B domain"/>
    <property type="match status" value="2"/>
</dbReference>
<keyword evidence="5" id="KW-1185">Reference proteome</keyword>
<evidence type="ECO:0000256" key="2">
    <source>
        <dbReference type="SAM" id="MobiDB-lite"/>
    </source>
</evidence>
<protein>
    <recommendedName>
        <fullName evidence="3">ATP-grasp domain-containing protein</fullName>
    </recommendedName>
</protein>
<dbReference type="RefSeq" id="WP_344683256.1">
    <property type="nucleotide sequence ID" value="NZ_BAAAVT010000021.1"/>
</dbReference>
<keyword evidence="1" id="KW-0067">ATP-binding</keyword>
<name>A0ABP6M3D8_9MICC</name>
<comment type="caution">
    <text evidence="4">The sequence shown here is derived from an EMBL/GenBank/DDBJ whole genome shotgun (WGS) entry which is preliminary data.</text>
</comment>
<organism evidence="4 5">
    <name type="scientific">Nesterenkonia aethiopica</name>
    <dbReference type="NCBI Taxonomy" id="269144"/>
    <lineage>
        <taxon>Bacteria</taxon>
        <taxon>Bacillati</taxon>
        <taxon>Actinomycetota</taxon>
        <taxon>Actinomycetes</taxon>
        <taxon>Micrococcales</taxon>
        <taxon>Micrococcaceae</taxon>
        <taxon>Nesterenkonia</taxon>
    </lineage>
</organism>
<dbReference type="InterPro" id="IPR003806">
    <property type="entry name" value="ATP-grasp_PylC-type"/>
</dbReference>
<keyword evidence="1" id="KW-0547">Nucleotide-binding</keyword>
<sequence length="366" mass="39139">MTDQAESLDLPEHPAPPESAERTGDANLDFVRTQLAYRHLQFTPVPSWPGHRRALTQEAVRRGLTVRDADKASYFFDGGRCVGGTVGLISTLAGYSAVRTTGSKALTKDLLSRAGLPVPQGRHFGAKRLESAVSWWADQTQAGSAGDVVVKPVDGNAGRGVSVEVRTEEQLRAAWQLARQESSRKQIIVEQQVEGVDTRVFVVGRRAVAATVRVPAHVIGDGTRSVASLAEEYEQARTVHRYLSSRPTYLDVGLLGRRGVALDDVPAPGEVVFLNGTANVSQGGVTVDVTDQIHPQLLDLAVRAVDAFPDLRAAGVDLLVPDLGAPEGATVIEINTSANFSINQVPGYGPPRDVAAAMLEEMLTGR</sequence>
<proteinExistence type="predicted"/>
<reference evidence="5" key="1">
    <citation type="journal article" date="2019" name="Int. J. Syst. Evol. Microbiol.">
        <title>The Global Catalogue of Microorganisms (GCM) 10K type strain sequencing project: providing services to taxonomists for standard genome sequencing and annotation.</title>
        <authorList>
            <consortium name="The Broad Institute Genomics Platform"/>
            <consortium name="The Broad Institute Genome Sequencing Center for Infectious Disease"/>
            <person name="Wu L."/>
            <person name="Ma J."/>
        </authorList>
    </citation>
    <scope>NUCLEOTIDE SEQUENCE [LARGE SCALE GENOMIC DNA]</scope>
    <source>
        <strain evidence="5">JCM 14309</strain>
    </source>
</reference>
<evidence type="ECO:0000256" key="1">
    <source>
        <dbReference type="PROSITE-ProRule" id="PRU00409"/>
    </source>
</evidence>
<evidence type="ECO:0000313" key="4">
    <source>
        <dbReference type="EMBL" id="GAA3074059.1"/>
    </source>
</evidence>
<dbReference type="EMBL" id="BAAAVT010000021">
    <property type="protein sequence ID" value="GAA3074059.1"/>
    <property type="molecule type" value="Genomic_DNA"/>
</dbReference>
<evidence type="ECO:0000313" key="5">
    <source>
        <dbReference type="Proteomes" id="UP001500236"/>
    </source>
</evidence>
<dbReference type="Pfam" id="PF02655">
    <property type="entry name" value="ATP-grasp_3"/>
    <property type="match status" value="1"/>
</dbReference>
<dbReference type="PANTHER" id="PTHR21621:SF0">
    <property type="entry name" value="BETA-CITRYLGLUTAMATE SYNTHASE B-RELATED"/>
    <property type="match status" value="1"/>
</dbReference>
<dbReference type="InterPro" id="IPR011761">
    <property type="entry name" value="ATP-grasp"/>
</dbReference>
<dbReference type="PROSITE" id="PS50975">
    <property type="entry name" value="ATP_GRASP"/>
    <property type="match status" value="1"/>
</dbReference>
<dbReference type="SUPFAM" id="SSF56059">
    <property type="entry name" value="Glutathione synthetase ATP-binding domain-like"/>
    <property type="match status" value="1"/>
</dbReference>
<feature type="region of interest" description="Disordered" evidence="2">
    <location>
        <begin position="1"/>
        <end position="24"/>
    </location>
</feature>